<keyword evidence="3" id="KW-0472">Membrane</keyword>
<evidence type="ECO:0000256" key="3">
    <source>
        <dbReference type="SAM" id="Phobius"/>
    </source>
</evidence>
<feature type="compositionally biased region" description="Basic and acidic residues" evidence="2">
    <location>
        <begin position="658"/>
        <end position="669"/>
    </location>
</feature>
<name>A0AA36GW76_CYLNA</name>
<comment type="caution">
    <text evidence="4">The sequence shown here is derived from an EMBL/GenBank/DDBJ whole genome shotgun (WGS) entry which is preliminary data.</text>
</comment>
<dbReference type="EMBL" id="CATQJL010000223">
    <property type="protein sequence ID" value="CAJ0599491.1"/>
    <property type="molecule type" value="Genomic_DNA"/>
</dbReference>
<keyword evidence="5" id="KW-1185">Reference proteome</keyword>
<keyword evidence="1" id="KW-0175">Coiled coil</keyword>
<evidence type="ECO:0000313" key="4">
    <source>
        <dbReference type="EMBL" id="CAJ0599491.1"/>
    </source>
</evidence>
<sequence>MTKLGVHESPEEKEKEKEAGDAVKVDPKVFTVLQPTVIPLPAQPPAPPRRSIIGFLIRGLLLFLLFIACITALLVFIYGVDTVYSGVTGVRTDDSTTTVAPQPLGLVNPMGMNQKADENTQNDGEVKVYLNAVPVAKLVVVEGGSTSSEEAKDNETNERPVHPYEAQEMQFAQFRGPVMNVPPPMLALQARQMAYAQAVRQWRMRRLQQAIYEQQMLREAMARAEWMENQRRAAAEEELARNIAQARWEQTQRARAAEEYQAEMQRAQWAQAQRAMWERAQMMQMHQQMHNFMHGPHGPMMMYWQHPWYILQQQKQQQMQQQQQQQQAQQQQQQQQQAQQPQQPQQQPQQQQFFYQQPQYQQQWYYYPQQQQFYQQQQQAQQFYQNQQPWVNNQQQQQQQPQQQQPQQQATVIIPQREWAIPRIAPQQQEPQIPMRPHDASPAQILSMQQPTVPPAPEMGLHDKIYQEMQKKSQGMEFNVPSRPIWTAITPTPETPGNYDHDAIFQENLRKIQEMQTTTIAPMSPSTEKVAEIKQVESDNVFRDILSVFDDAEKKEEPVTTTTENVFKAFSDDKSTEAPKLIKEPASEVVDSAAQVETSTETVFKPAEIPKPEENIFKIVEEAKPEMNIFKQVDQAKPEEIHVPDPDEDEGPPGPVVVEDRFPRIEDRTTVPVEASTAAPQEQETDEDMEHDPLAAFLRYFEQEAQKINEARGKPAVVDSEVRKEDMKADQPAAVDEPEPNFEMQQPQIPPRLITV</sequence>
<feature type="coiled-coil region" evidence="1">
    <location>
        <begin position="311"/>
        <end position="339"/>
    </location>
</feature>
<feature type="transmembrane region" description="Helical" evidence="3">
    <location>
        <begin position="59"/>
        <end position="80"/>
    </location>
</feature>
<dbReference type="Proteomes" id="UP001176961">
    <property type="component" value="Unassembled WGS sequence"/>
</dbReference>
<evidence type="ECO:0000256" key="2">
    <source>
        <dbReference type="SAM" id="MobiDB-lite"/>
    </source>
</evidence>
<feature type="region of interest" description="Disordered" evidence="2">
    <location>
        <begin position="639"/>
        <end position="689"/>
    </location>
</feature>
<feature type="coiled-coil region" evidence="1">
    <location>
        <begin position="217"/>
        <end position="247"/>
    </location>
</feature>
<gene>
    <name evidence="4" type="ORF">CYNAS_LOCUS11474</name>
</gene>
<accession>A0AA36GW76</accession>
<evidence type="ECO:0000256" key="1">
    <source>
        <dbReference type="SAM" id="Coils"/>
    </source>
</evidence>
<proteinExistence type="predicted"/>
<protein>
    <submittedName>
        <fullName evidence="4">Uncharacterized protein</fullName>
    </submittedName>
</protein>
<feature type="compositionally biased region" description="Basic and acidic residues" evidence="2">
    <location>
        <begin position="720"/>
        <end position="729"/>
    </location>
</feature>
<dbReference type="AlphaFoldDB" id="A0AA36GW76"/>
<feature type="region of interest" description="Disordered" evidence="2">
    <location>
        <begin position="1"/>
        <end position="21"/>
    </location>
</feature>
<keyword evidence="3" id="KW-0812">Transmembrane</keyword>
<reference evidence="4" key="1">
    <citation type="submission" date="2023-07" db="EMBL/GenBank/DDBJ databases">
        <authorList>
            <consortium name="CYATHOMIX"/>
        </authorList>
    </citation>
    <scope>NUCLEOTIDE SEQUENCE</scope>
    <source>
        <strain evidence="4">N/A</strain>
    </source>
</reference>
<evidence type="ECO:0000313" key="5">
    <source>
        <dbReference type="Proteomes" id="UP001176961"/>
    </source>
</evidence>
<feature type="region of interest" description="Disordered" evidence="2">
    <location>
        <begin position="711"/>
        <end position="756"/>
    </location>
</feature>
<organism evidence="4 5">
    <name type="scientific">Cylicocyclus nassatus</name>
    <name type="common">Nematode worm</name>
    <dbReference type="NCBI Taxonomy" id="53992"/>
    <lineage>
        <taxon>Eukaryota</taxon>
        <taxon>Metazoa</taxon>
        <taxon>Ecdysozoa</taxon>
        <taxon>Nematoda</taxon>
        <taxon>Chromadorea</taxon>
        <taxon>Rhabditida</taxon>
        <taxon>Rhabditina</taxon>
        <taxon>Rhabditomorpha</taxon>
        <taxon>Strongyloidea</taxon>
        <taxon>Strongylidae</taxon>
        <taxon>Cylicocyclus</taxon>
    </lineage>
</organism>
<keyword evidence="3" id="KW-1133">Transmembrane helix</keyword>